<organism evidence="18 19">
    <name type="scientific">Henningerozyma blattae (strain ATCC 34711 / CBS 6284 / DSM 70876 / NBRC 10599 / NRRL Y-10934 / UCD 77-7)</name>
    <name type="common">Yeast</name>
    <name type="synonym">Tetrapisispora blattae</name>
    <dbReference type="NCBI Taxonomy" id="1071380"/>
    <lineage>
        <taxon>Eukaryota</taxon>
        <taxon>Fungi</taxon>
        <taxon>Dikarya</taxon>
        <taxon>Ascomycota</taxon>
        <taxon>Saccharomycotina</taxon>
        <taxon>Saccharomycetes</taxon>
        <taxon>Saccharomycetales</taxon>
        <taxon>Saccharomycetaceae</taxon>
        <taxon>Henningerozyma</taxon>
    </lineage>
</organism>
<dbReference type="InterPro" id="IPR013956">
    <property type="entry name" value="E3_ubiquit_lig_Bre1"/>
</dbReference>
<feature type="compositionally biased region" description="Basic and acidic residues" evidence="16">
    <location>
        <begin position="190"/>
        <end position="203"/>
    </location>
</feature>
<keyword evidence="7 13" id="KW-0863">Zinc-finger</keyword>
<dbReference type="GO" id="GO:0031509">
    <property type="term" value="P:subtelomeric heterochromatin formation"/>
    <property type="evidence" value="ECO:0007669"/>
    <property type="project" value="EnsemblFungi"/>
</dbReference>
<evidence type="ECO:0000256" key="8">
    <source>
        <dbReference type="ARBA" id="ARBA00022786"/>
    </source>
</evidence>
<dbReference type="FunFam" id="3.30.40.10:FF:000414">
    <property type="entry name" value="E3 ubiquitin protein ligase"/>
    <property type="match status" value="1"/>
</dbReference>
<evidence type="ECO:0000256" key="14">
    <source>
        <dbReference type="RuleBase" id="RU365038"/>
    </source>
</evidence>
<feature type="domain" description="RING-type" evidence="17">
    <location>
        <begin position="586"/>
        <end position="625"/>
    </location>
</feature>
<evidence type="ECO:0000259" key="17">
    <source>
        <dbReference type="PROSITE" id="PS50089"/>
    </source>
</evidence>
<dbReference type="GO" id="GO:0000722">
    <property type="term" value="P:telomere maintenance via recombination"/>
    <property type="evidence" value="ECO:0007669"/>
    <property type="project" value="EnsemblFungi"/>
</dbReference>
<dbReference type="OrthoDB" id="654191at2759"/>
<dbReference type="GO" id="GO:0042138">
    <property type="term" value="P:meiotic DNA double-strand break formation"/>
    <property type="evidence" value="ECO:0007669"/>
    <property type="project" value="EnsemblFungi"/>
</dbReference>
<dbReference type="InterPro" id="IPR001841">
    <property type="entry name" value="Znf_RING"/>
</dbReference>
<feature type="coiled-coil region" evidence="15">
    <location>
        <begin position="214"/>
        <end position="248"/>
    </location>
</feature>
<comment type="catalytic activity">
    <reaction evidence="1 14">
        <text>S-ubiquitinyl-[E2 ubiquitin-conjugating enzyme]-L-cysteine + [acceptor protein]-L-lysine = [E2 ubiquitin-conjugating enzyme]-L-cysteine + N(6)-ubiquitinyl-[acceptor protein]-L-lysine.</text>
        <dbReference type="EC" id="2.3.2.27"/>
    </reaction>
</comment>
<keyword evidence="8 14" id="KW-0833">Ubl conjugation pathway</keyword>
<feature type="coiled-coil region" evidence="15">
    <location>
        <begin position="491"/>
        <end position="567"/>
    </location>
</feature>
<evidence type="ECO:0000256" key="2">
    <source>
        <dbReference type="ARBA" id="ARBA00004123"/>
    </source>
</evidence>
<dbReference type="GO" id="GO:0006366">
    <property type="term" value="P:transcription by RNA polymerase II"/>
    <property type="evidence" value="ECO:0007669"/>
    <property type="project" value="EnsemblFungi"/>
</dbReference>
<protein>
    <recommendedName>
        <fullName evidence="14">E3 ubiquitin protein ligase</fullName>
        <ecNumber evidence="14">2.3.2.27</ecNumber>
    </recommendedName>
</protein>
<dbReference type="OMA" id="ERHRACR"/>
<dbReference type="UniPathway" id="UPA00143"/>
<dbReference type="GO" id="GO:0008270">
    <property type="term" value="F:zinc ion binding"/>
    <property type="evidence" value="ECO:0007669"/>
    <property type="project" value="UniProtKB-KW"/>
</dbReference>
<evidence type="ECO:0000256" key="10">
    <source>
        <dbReference type="ARBA" id="ARBA00022853"/>
    </source>
</evidence>
<accession>I2GWC2</accession>
<evidence type="ECO:0000256" key="5">
    <source>
        <dbReference type="ARBA" id="ARBA00022679"/>
    </source>
</evidence>
<evidence type="ECO:0000256" key="12">
    <source>
        <dbReference type="ARBA" id="ARBA00023242"/>
    </source>
</evidence>
<sequence length="638" mass="73710">MSEPKQKRIKLSPPDGPLTQQDAISFQKEALFRCLHQYKTDLAALTLRFDTLNGQFNEVTKKVSSLMSIISIWIDFIKVSISDSNDISFLESLVDETIILENSSTFISILKKYTLPNNTQREVIDTLSKEILDQLQKTTSLKDDLLIQNKNLNDQLINIQSFYKQELKSIDRSNSSTLKRVYQKELQKEPVKEPIEELKEEKSTSPPSVDQSQLEELNLQIEELKLTIEHLQKDKEQNESQLVELRQQLLDSASSSKSTTIEPSPTLIEKINFLTSENKQLSLINEEFLNKFQKLNNENELFTNKLRDEFKSAQDTLYKHNSSLEKDLVRIRTTRDELLSKIAILETERTTSELIQDAQRVLELLQSQSNQPSHATTGDDALKKELQDLEEAFKELSNLTNKKYSHLLNHESIITKLNVEKTKADQKYFAAMRSKDSILIENKNLSKSLNKSNELIIQLKDSDRLLQQKFSNLNQQLETSQNNEKKLMISNKKNNLKLIDLESQLNKLNKRLEILKDENLKSIKESTHLQLELQTKDLESKKAKTKINHLQSKLERLEKSLYSTNDNSPNNQLIEELNNFRNLVYCSLCSKNWKNMAIKTCGHVFCDNCCKGRLASRMRKCPTCNKAFSSNDLLPIHL</sequence>
<feature type="region of interest" description="Disordered" evidence="16">
    <location>
        <begin position="190"/>
        <end position="212"/>
    </location>
</feature>
<dbReference type="GeneID" id="14493305"/>
<evidence type="ECO:0000256" key="9">
    <source>
        <dbReference type="ARBA" id="ARBA00022833"/>
    </source>
</evidence>
<evidence type="ECO:0000256" key="16">
    <source>
        <dbReference type="SAM" id="MobiDB-lite"/>
    </source>
</evidence>
<dbReference type="RefSeq" id="XP_004177943.1">
    <property type="nucleotide sequence ID" value="XM_004177895.1"/>
</dbReference>
<dbReference type="HOGENOM" id="CLU_019713_1_0_1"/>
<dbReference type="STRING" id="1071380.I2GWC2"/>
<dbReference type="PANTHER" id="PTHR23163">
    <property type="entry name" value="RING FINGER PROTEIN-RELATED"/>
    <property type="match status" value="1"/>
</dbReference>
<evidence type="ECO:0000313" key="19">
    <source>
        <dbReference type="Proteomes" id="UP000002866"/>
    </source>
</evidence>
<comment type="pathway">
    <text evidence="3 14">Protein modification; protein ubiquitination.</text>
</comment>
<dbReference type="GO" id="GO:0031571">
    <property type="term" value="P:mitotic G1 DNA damage checkpoint signaling"/>
    <property type="evidence" value="ECO:0007669"/>
    <property type="project" value="EnsemblFungi"/>
</dbReference>
<dbReference type="GO" id="GO:0003688">
    <property type="term" value="F:DNA replication origin binding"/>
    <property type="evidence" value="ECO:0007669"/>
    <property type="project" value="EnsemblFungi"/>
</dbReference>
<dbReference type="PROSITE" id="PS50089">
    <property type="entry name" value="ZF_RING_2"/>
    <property type="match status" value="1"/>
</dbReference>
<evidence type="ECO:0000313" key="18">
    <source>
        <dbReference type="EMBL" id="CCH58424.1"/>
    </source>
</evidence>
<dbReference type="EMBL" id="HE806316">
    <property type="protein sequence ID" value="CCH58424.1"/>
    <property type="molecule type" value="Genomic_DNA"/>
</dbReference>
<dbReference type="CDD" id="cd16499">
    <property type="entry name" value="RING-HC_Bre1-like"/>
    <property type="match status" value="1"/>
</dbReference>
<name>I2GWC2_HENB6</name>
<dbReference type="GO" id="GO:0030174">
    <property type="term" value="P:regulation of DNA-templated DNA replication initiation"/>
    <property type="evidence" value="ECO:0007669"/>
    <property type="project" value="EnsemblFungi"/>
</dbReference>
<evidence type="ECO:0000256" key="1">
    <source>
        <dbReference type="ARBA" id="ARBA00000900"/>
    </source>
</evidence>
<dbReference type="AlphaFoldDB" id="I2GWC2"/>
<dbReference type="PANTHER" id="PTHR23163:SF0">
    <property type="entry name" value="E3 UBIQUITIN-PROTEIN LIGASE BRE1"/>
    <property type="match status" value="1"/>
</dbReference>
<comment type="similarity">
    <text evidence="4 14">Belongs to the BRE1 family.</text>
</comment>
<dbReference type="GO" id="GO:0042802">
    <property type="term" value="F:identical protein binding"/>
    <property type="evidence" value="ECO:0007669"/>
    <property type="project" value="EnsemblFungi"/>
</dbReference>
<evidence type="ECO:0000256" key="4">
    <source>
        <dbReference type="ARBA" id="ARBA00005555"/>
    </source>
</evidence>
<feature type="coiled-coil region" evidence="15">
    <location>
        <begin position="278"/>
        <end position="305"/>
    </location>
</feature>
<dbReference type="GO" id="GO:0033503">
    <property type="term" value="C:HULC complex"/>
    <property type="evidence" value="ECO:0007669"/>
    <property type="project" value="TreeGrafter"/>
</dbReference>
<dbReference type="KEGG" id="tbl:TBLA_0A06330"/>
<dbReference type="GO" id="GO:0016567">
    <property type="term" value="P:protein ubiquitination"/>
    <property type="evidence" value="ECO:0007669"/>
    <property type="project" value="UniProtKB-UniRule"/>
</dbReference>
<evidence type="ECO:0000256" key="11">
    <source>
        <dbReference type="ARBA" id="ARBA00023054"/>
    </source>
</evidence>
<dbReference type="Pfam" id="PF00097">
    <property type="entry name" value="zf-C3HC4"/>
    <property type="match status" value="1"/>
</dbReference>
<evidence type="ECO:0000256" key="13">
    <source>
        <dbReference type="PROSITE-ProRule" id="PRU00175"/>
    </source>
</evidence>
<keyword evidence="5 14" id="KW-0808">Transferase</keyword>
<keyword evidence="12 14" id="KW-0539">Nucleus</keyword>
<gene>
    <name evidence="18" type="primary">TBLA0A06330</name>
    <name evidence="18" type="ORF">TBLA_0A06330</name>
</gene>
<keyword evidence="19" id="KW-1185">Reference proteome</keyword>
<dbReference type="Gene3D" id="3.30.40.10">
    <property type="entry name" value="Zinc/RING finger domain, C3HC4 (zinc finger)"/>
    <property type="match status" value="1"/>
</dbReference>
<evidence type="ECO:0000256" key="3">
    <source>
        <dbReference type="ARBA" id="ARBA00004906"/>
    </source>
</evidence>
<dbReference type="Proteomes" id="UP000002866">
    <property type="component" value="Chromosome 1"/>
</dbReference>
<dbReference type="GO" id="GO:0061630">
    <property type="term" value="F:ubiquitin protein ligase activity"/>
    <property type="evidence" value="ECO:0007669"/>
    <property type="project" value="UniProtKB-EC"/>
</dbReference>
<dbReference type="SUPFAM" id="SSF57850">
    <property type="entry name" value="RING/U-box"/>
    <property type="match status" value="1"/>
</dbReference>
<dbReference type="GO" id="GO:0031573">
    <property type="term" value="P:mitotic intra-S DNA damage checkpoint signaling"/>
    <property type="evidence" value="ECO:0007669"/>
    <property type="project" value="EnsemblFungi"/>
</dbReference>
<dbReference type="GO" id="GO:0000781">
    <property type="term" value="C:chromosome, telomeric region"/>
    <property type="evidence" value="ECO:0007669"/>
    <property type="project" value="GOC"/>
</dbReference>
<dbReference type="GO" id="GO:0097110">
    <property type="term" value="F:scaffold protein binding"/>
    <property type="evidence" value="ECO:0007669"/>
    <property type="project" value="EnsemblFungi"/>
</dbReference>
<dbReference type="FunCoup" id="I2GWC2">
    <property type="interactions" value="988"/>
</dbReference>
<evidence type="ECO:0000256" key="15">
    <source>
        <dbReference type="SAM" id="Coils"/>
    </source>
</evidence>
<keyword evidence="11 14" id="KW-0175">Coiled coil</keyword>
<dbReference type="GO" id="GO:0005634">
    <property type="term" value="C:nucleus"/>
    <property type="evidence" value="ECO:0007669"/>
    <property type="project" value="UniProtKB-SubCell"/>
</dbReference>
<dbReference type="InParanoid" id="I2GWC2"/>
<comment type="subcellular location">
    <subcellularLocation>
        <location evidence="2 14">Nucleus</location>
    </subcellularLocation>
</comment>
<keyword evidence="10 14" id="KW-0156">Chromatin regulator</keyword>
<reference evidence="18 19" key="1">
    <citation type="journal article" date="2011" name="Proc. Natl. Acad. Sci. U.S.A.">
        <title>Evolutionary erosion of yeast sex chromosomes by mating-type switching accidents.</title>
        <authorList>
            <person name="Gordon J.L."/>
            <person name="Armisen D."/>
            <person name="Proux-Wera E."/>
            <person name="Oheigeartaigh S.S."/>
            <person name="Byrne K.P."/>
            <person name="Wolfe K.H."/>
        </authorList>
    </citation>
    <scope>NUCLEOTIDE SEQUENCE [LARGE SCALE GENOMIC DNA]</scope>
    <source>
        <strain evidence="19">ATCC 34711 / CBS 6284 / DSM 70876 / NBRC 10599 / NRRL Y-10934 / UCD 77-7</strain>
    </source>
</reference>
<dbReference type="eggNOG" id="KOG0978">
    <property type="taxonomic scope" value="Eukaryota"/>
</dbReference>
<dbReference type="EC" id="2.3.2.27" evidence="14"/>
<dbReference type="Pfam" id="PF08647">
    <property type="entry name" value="BRE1"/>
    <property type="match status" value="1"/>
</dbReference>
<proteinExistence type="inferred from homology"/>
<dbReference type="GO" id="GO:0000724">
    <property type="term" value="P:double-strand break repair via homologous recombination"/>
    <property type="evidence" value="ECO:0007669"/>
    <property type="project" value="EnsemblFungi"/>
</dbReference>
<dbReference type="InterPro" id="IPR013083">
    <property type="entry name" value="Znf_RING/FYVE/PHD"/>
</dbReference>
<evidence type="ECO:0000256" key="6">
    <source>
        <dbReference type="ARBA" id="ARBA00022723"/>
    </source>
</evidence>
<dbReference type="SMART" id="SM00184">
    <property type="entry name" value="RING"/>
    <property type="match status" value="1"/>
</dbReference>
<evidence type="ECO:0000256" key="7">
    <source>
        <dbReference type="ARBA" id="ARBA00022771"/>
    </source>
</evidence>
<dbReference type="InterPro" id="IPR018957">
    <property type="entry name" value="Znf_C3HC4_RING-type"/>
</dbReference>
<keyword evidence="6 14" id="KW-0479">Metal-binding</keyword>
<keyword evidence="9 14" id="KW-0862">Zinc</keyword>